<evidence type="ECO:0000259" key="12">
    <source>
        <dbReference type="Pfam" id="PF08263"/>
    </source>
</evidence>
<dbReference type="GO" id="GO:0016020">
    <property type="term" value="C:membrane"/>
    <property type="evidence" value="ECO:0007669"/>
    <property type="project" value="UniProtKB-SubCell"/>
</dbReference>
<keyword evidence="5 11" id="KW-0732">Signal</keyword>
<evidence type="ECO:0000256" key="3">
    <source>
        <dbReference type="ARBA" id="ARBA00022614"/>
    </source>
</evidence>
<dbReference type="PANTHER" id="PTHR48007:SF86">
    <property type="entry name" value="(WILD MALAYSIAN BANANA) HYPOTHETICAL PROTEIN"/>
    <property type="match status" value="1"/>
</dbReference>
<evidence type="ECO:0000313" key="14">
    <source>
        <dbReference type="Proteomes" id="UP000188268"/>
    </source>
</evidence>
<evidence type="ECO:0000256" key="8">
    <source>
        <dbReference type="ARBA" id="ARBA00023136"/>
    </source>
</evidence>
<name>A0A1R3GDW3_COCAP</name>
<reference evidence="13 14" key="1">
    <citation type="submission" date="2013-09" db="EMBL/GenBank/DDBJ databases">
        <title>Corchorus capsularis genome sequencing.</title>
        <authorList>
            <person name="Alam M."/>
            <person name="Haque M.S."/>
            <person name="Islam M.S."/>
            <person name="Emdad E.M."/>
            <person name="Islam M.M."/>
            <person name="Ahmed B."/>
            <person name="Halim A."/>
            <person name="Hossen Q.M.M."/>
            <person name="Hossain M.Z."/>
            <person name="Ahmed R."/>
            <person name="Khan M.M."/>
            <person name="Islam R."/>
            <person name="Rashid M.M."/>
            <person name="Khan S.A."/>
            <person name="Rahman M.S."/>
            <person name="Alam M."/>
        </authorList>
    </citation>
    <scope>NUCLEOTIDE SEQUENCE [LARGE SCALE GENOMIC DNA]</scope>
    <source>
        <strain evidence="14">cv. CVL-1</strain>
        <tissue evidence="13">Whole seedling</tissue>
    </source>
</reference>
<comment type="subcellular location">
    <subcellularLocation>
        <location evidence="1">Membrane</location>
        <topology evidence="1">Single-pass type I membrane protein</topology>
    </subcellularLocation>
</comment>
<dbReference type="Gramene" id="OMO56294">
    <property type="protein sequence ID" value="OMO56294"/>
    <property type="gene ID" value="CCACVL1_26656"/>
</dbReference>
<dbReference type="SUPFAM" id="SSF52058">
    <property type="entry name" value="L domain-like"/>
    <property type="match status" value="1"/>
</dbReference>
<dbReference type="InterPro" id="IPR032675">
    <property type="entry name" value="LRR_dom_sf"/>
</dbReference>
<feature type="chain" id="PRO_5012639011" evidence="11">
    <location>
        <begin position="22"/>
        <end position="391"/>
    </location>
</feature>
<keyword evidence="4 10" id="KW-0812">Transmembrane</keyword>
<dbReference type="InterPro" id="IPR001611">
    <property type="entry name" value="Leu-rich_rpt"/>
</dbReference>
<dbReference type="Pfam" id="PF00560">
    <property type="entry name" value="LRR_1"/>
    <property type="match status" value="2"/>
</dbReference>
<evidence type="ECO:0000256" key="10">
    <source>
        <dbReference type="SAM" id="Phobius"/>
    </source>
</evidence>
<evidence type="ECO:0000313" key="13">
    <source>
        <dbReference type="EMBL" id="OMO56294.1"/>
    </source>
</evidence>
<dbReference type="Gene3D" id="3.80.10.10">
    <property type="entry name" value="Ribonuclease Inhibitor"/>
    <property type="match status" value="1"/>
</dbReference>
<comment type="similarity">
    <text evidence="2">Belongs to the RLP family.</text>
</comment>
<evidence type="ECO:0000256" key="6">
    <source>
        <dbReference type="ARBA" id="ARBA00022737"/>
    </source>
</evidence>
<comment type="caution">
    <text evidence="13">The sequence shown here is derived from an EMBL/GenBank/DDBJ whole genome shotgun (WGS) entry which is preliminary data.</text>
</comment>
<protein>
    <submittedName>
        <fullName evidence="13">Concanavalin A-like lectin/glucanase, subgroup</fullName>
    </submittedName>
</protein>
<sequence length="391" mass="43033">MKKMNLVFVTFSFLLFNFVLSFAIEDDITCVEGLKASLSDPDARLASWSFSNGSATKVCELTGVSCWNAKENRIISLQLTSMKLSGQLPDSLKYCRSLQTLDLSKNALSGPIPSDICSWLPYLVHLDLSDDNNLSGSIPFELARLDRLKRFSVANNDLSGSIPSDLARFGEEDFYGNSGLCGKPLSKCGGLSGKNLGIIIIAGVIGAVISLIIGFAIWWWFFLRAGAAGDKRKKGYGIDGKDDSSWVELLKSHKLVQISLFQKPINKIKLADLMVATNNFDAENAVISTRTGVSYKAVLRDGSALAIKSQLFSTGRSKDAIDKALCGKGDDEEIMQVLRVACTCVVPRPKDRPSMHQVFESLKNMAERHGFSEHYDEFPLIFGKQDHDHKE</sequence>
<evidence type="ECO:0000256" key="1">
    <source>
        <dbReference type="ARBA" id="ARBA00004479"/>
    </source>
</evidence>
<dbReference type="AlphaFoldDB" id="A0A1R3GDW3"/>
<dbReference type="Gene3D" id="3.30.200.20">
    <property type="entry name" value="Phosphorylase Kinase, domain 1"/>
    <property type="match status" value="1"/>
</dbReference>
<organism evidence="13 14">
    <name type="scientific">Corchorus capsularis</name>
    <name type="common">Jute</name>
    <dbReference type="NCBI Taxonomy" id="210143"/>
    <lineage>
        <taxon>Eukaryota</taxon>
        <taxon>Viridiplantae</taxon>
        <taxon>Streptophyta</taxon>
        <taxon>Embryophyta</taxon>
        <taxon>Tracheophyta</taxon>
        <taxon>Spermatophyta</taxon>
        <taxon>Magnoliopsida</taxon>
        <taxon>eudicotyledons</taxon>
        <taxon>Gunneridae</taxon>
        <taxon>Pentapetalae</taxon>
        <taxon>rosids</taxon>
        <taxon>malvids</taxon>
        <taxon>Malvales</taxon>
        <taxon>Malvaceae</taxon>
        <taxon>Grewioideae</taxon>
        <taxon>Apeibeae</taxon>
        <taxon>Corchorus</taxon>
    </lineage>
</organism>
<feature type="transmembrane region" description="Helical" evidence="10">
    <location>
        <begin position="196"/>
        <end position="223"/>
    </location>
</feature>
<evidence type="ECO:0000256" key="7">
    <source>
        <dbReference type="ARBA" id="ARBA00022989"/>
    </source>
</evidence>
<dbReference type="OMA" id="AMTINIK"/>
<accession>A0A1R3GDW3</accession>
<evidence type="ECO:0000256" key="4">
    <source>
        <dbReference type="ARBA" id="ARBA00022692"/>
    </source>
</evidence>
<dbReference type="OrthoDB" id="598358at2759"/>
<keyword evidence="3" id="KW-0433">Leucine-rich repeat</keyword>
<evidence type="ECO:0000256" key="5">
    <source>
        <dbReference type="ARBA" id="ARBA00022729"/>
    </source>
</evidence>
<dbReference type="Proteomes" id="UP000188268">
    <property type="component" value="Unassembled WGS sequence"/>
</dbReference>
<dbReference type="EMBL" id="AWWV01014523">
    <property type="protein sequence ID" value="OMO56294.1"/>
    <property type="molecule type" value="Genomic_DNA"/>
</dbReference>
<dbReference type="InterPro" id="IPR046959">
    <property type="entry name" value="PRK1-6/SRF4-like"/>
</dbReference>
<keyword evidence="13" id="KW-0430">Lectin</keyword>
<dbReference type="InterPro" id="IPR013210">
    <property type="entry name" value="LRR_N_plant-typ"/>
</dbReference>
<feature type="domain" description="Leucine-rich repeat-containing N-terminal plant-type" evidence="12">
    <location>
        <begin position="33"/>
        <end position="67"/>
    </location>
</feature>
<keyword evidence="7 10" id="KW-1133">Transmembrane helix</keyword>
<dbReference type="FunFam" id="3.80.10.10:FF:000041">
    <property type="entry name" value="LRR receptor-like serine/threonine-protein kinase ERECTA"/>
    <property type="match status" value="1"/>
</dbReference>
<feature type="signal peptide" evidence="11">
    <location>
        <begin position="1"/>
        <end position="21"/>
    </location>
</feature>
<dbReference type="PANTHER" id="PTHR48007">
    <property type="entry name" value="LEUCINE-RICH REPEAT RECEPTOR-LIKE PROTEIN KINASE PXC1"/>
    <property type="match status" value="1"/>
</dbReference>
<dbReference type="Pfam" id="PF08263">
    <property type="entry name" value="LRRNT_2"/>
    <property type="match status" value="1"/>
</dbReference>
<evidence type="ECO:0000256" key="11">
    <source>
        <dbReference type="SAM" id="SignalP"/>
    </source>
</evidence>
<keyword evidence="9" id="KW-0325">Glycoprotein</keyword>
<dbReference type="STRING" id="210143.A0A1R3GDW3"/>
<dbReference type="GO" id="GO:0030246">
    <property type="term" value="F:carbohydrate binding"/>
    <property type="evidence" value="ECO:0007669"/>
    <property type="project" value="UniProtKB-KW"/>
</dbReference>
<evidence type="ECO:0000256" key="9">
    <source>
        <dbReference type="ARBA" id="ARBA00023180"/>
    </source>
</evidence>
<gene>
    <name evidence="13" type="ORF">CCACVL1_26656</name>
</gene>
<keyword evidence="6" id="KW-0677">Repeat</keyword>
<keyword evidence="14" id="KW-1185">Reference proteome</keyword>
<evidence type="ECO:0000256" key="2">
    <source>
        <dbReference type="ARBA" id="ARBA00009592"/>
    </source>
</evidence>
<keyword evidence="8 10" id="KW-0472">Membrane</keyword>
<proteinExistence type="inferred from homology"/>